<reference evidence="1 2" key="1">
    <citation type="journal article" date="2016" name="Nat. Commun.">
        <title>Thousands of microbial genomes shed light on interconnected biogeochemical processes in an aquifer system.</title>
        <authorList>
            <person name="Anantharaman K."/>
            <person name="Brown C.T."/>
            <person name="Hug L.A."/>
            <person name="Sharon I."/>
            <person name="Castelle C.J."/>
            <person name="Probst A.J."/>
            <person name="Thomas B.C."/>
            <person name="Singh A."/>
            <person name="Wilkins M.J."/>
            <person name="Karaoz U."/>
            <person name="Brodie E.L."/>
            <person name="Williams K.H."/>
            <person name="Hubbard S.S."/>
            <person name="Banfield J.F."/>
        </authorList>
    </citation>
    <scope>NUCLEOTIDE SEQUENCE [LARGE SCALE GENOMIC DNA]</scope>
</reference>
<dbReference type="AlphaFoldDB" id="A0A1G2TZM3"/>
<accession>A0A1G2TZM3</accession>
<evidence type="ECO:0000313" key="1">
    <source>
        <dbReference type="EMBL" id="OHB02766.1"/>
    </source>
</evidence>
<name>A0A1G2TZM3_9BACT</name>
<dbReference type="EMBL" id="MHWB01000001">
    <property type="protein sequence ID" value="OHB02766.1"/>
    <property type="molecule type" value="Genomic_DNA"/>
</dbReference>
<dbReference type="Proteomes" id="UP000177707">
    <property type="component" value="Unassembled WGS sequence"/>
</dbReference>
<organism evidence="1 2">
    <name type="scientific">Candidatus Zambryskibacteria bacterium RIFCSPLOWO2_01_FULL_39_39</name>
    <dbReference type="NCBI Taxonomy" id="1802758"/>
    <lineage>
        <taxon>Bacteria</taxon>
        <taxon>Candidatus Zambryskiibacteriota</taxon>
    </lineage>
</organism>
<sequence length="305" mass="34568">MDRGTATSVAYDTVENEKIYERAVVCIRESDRIYKVISISSSERDESIYAFFNYCTRNDAHIVRFEHRNRRGGVQKIDPSQTTHEFIVDSNAKLSIHKSGFVQLSGNKIESGVDDMTGKPKGIGVFSSPLDTPIESGPTFGFQCWGIDKGFTELTSRKKGVQYIILDKAENDFRSREIEKNKQPNTYVLEFFVFPKAASSYVYEYRDRGPHINHVVHNYLHEPGALFAHPVVDLRFFGGVIAISPFWNWTGFADDSEFGYCIGSPGGADSIHDKTKAGYQFFLLCPRSIPALQNKAEKFDKLERE</sequence>
<gene>
    <name evidence="1" type="ORF">A3A96_01325</name>
</gene>
<protein>
    <submittedName>
        <fullName evidence="1">Uncharacterized protein</fullName>
    </submittedName>
</protein>
<evidence type="ECO:0000313" key="2">
    <source>
        <dbReference type="Proteomes" id="UP000177707"/>
    </source>
</evidence>
<proteinExistence type="predicted"/>
<comment type="caution">
    <text evidence="1">The sequence shown here is derived from an EMBL/GenBank/DDBJ whole genome shotgun (WGS) entry which is preliminary data.</text>
</comment>